<dbReference type="Pfam" id="PF02949">
    <property type="entry name" value="7tm_6"/>
    <property type="match status" value="1"/>
</dbReference>
<organism evidence="11 12">
    <name type="scientific">Neodiprion lecontei</name>
    <name type="common">Redheaded pine sawfly</name>
    <dbReference type="NCBI Taxonomy" id="441921"/>
    <lineage>
        <taxon>Eukaryota</taxon>
        <taxon>Metazoa</taxon>
        <taxon>Ecdysozoa</taxon>
        <taxon>Arthropoda</taxon>
        <taxon>Hexapoda</taxon>
        <taxon>Insecta</taxon>
        <taxon>Pterygota</taxon>
        <taxon>Neoptera</taxon>
        <taxon>Endopterygota</taxon>
        <taxon>Hymenoptera</taxon>
        <taxon>Tenthredinoidea</taxon>
        <taxon>Diprionidae</taxon>
        <taxon>Diprioninae</taxon>
        <taxon>Neodiprion</taxon>
    </lineage>
</organism>
<keyword evidence="9" id="KW-0807">Transducer</keyword>
<keyword evidence="11" id="KW-1185">Reference proteome</keyword>
<evidence type="ECO:0000256" key="6">
    <source>
        <dbReference type="ARBA" id="ARBA00022989"/>
    </source>
</evidence>
<protein>
    <submittedName>
        <fullName evidence="12">Odorant receptor 4-like</fullName>
    </submittedName>
</protein>
<keyword evidence="2" id="KW-1003">Cell membrane</keyword>
<evidence type="ECO:0000256" key="1">
    <source>
        <dbReference type="ARBA" id="ARBA00004651"/>
    </source>
</evidence>
<evidence type="ECO:0000256" key="10">
    <source>
        <dbReference type="SAM" id="Phobius"/>
    </source>
</evidence>
<dbReference type="RefSeq" id="XP_046602580.1">
    <property type="nucleotide sequence ID" value="XM_046746624.1"/>
</dbReference>
<keyword evidence="5" id="KW-0552">Olfaction</keyword>
<dbReference type="PANTHER" id="PTHR21137:SF35">
    <property type="entry name" value="ODORANT RECEPTOR 19A-RELATED"/>
    <property type="match status" value="1"/>
</dbReference>
<evidence type="ECO:0000256" key="9">
    <source>
        <dbReference type="ARBA" id="ARBA00023224"/>
    </source>
</evidence>
<keyword evidence="8" id="KW-0675">Receptor</keyword>
<evidence type="ECO:0000256" key="2">
    <source>
        <dbReference type="ARBA" id="ARBA00022475"/>
    </source>
</evidence>
<evidence type="ECO:0000256" key="7">
    <source>
        <dbReference type="ARBA" id="ARBA00023136"/>
    </source>
</evidence>
<keyword evidence="3" id="KW-0716">Sensory transduction</keyword>
<gene>
    <name evidence="12" type="primary">LOC124296590</name>
</gene>
<name>A0ABM3GQN4_NEOLC</name>
<feature type="transmembrane region" description="Helical" evidence="10">
    <location>
        <begin position="12"/>
        <end position="34"/>
    </location>
</feature>
<dbReference type="Proteomes" id="UP000829291">
    <property type="component" value="Chromosome 1"/>
</dbReference>
<evidence type="ECO:0000256" key="8">
    <source>
        <dbReference type="ARBA" id="ARBA00023170"/>
    </source>
</evidence>
<keyword evidence="4 10" id="KW-0812">Transmembrane</keyword>
<dbReference type="GeneID" id="124296590"/>
<evidence type="ECO:0000313" key="12">
    <source>
        <dbReference type="RefSeq" id="XP_046602580.1"/>
    </source>
</evidence>
<dbReference type="InterPro" id="IPR004117">
    <property type="entry name" value="7tm6_olfct_rcpt"/>
</dbReference>
<proteinExistence type="predicted"/>
<dbReference type="PANTHER" id="PTHR21137">
    <property type="entry name" value="ODORANT RECEPTOR"/>
    <property type="match status" value="1"/>
</dbReference>
<keyword evidence="6 10" id="KW-1133">Transmembrane helix</keyword>
<evidence type="ECO:0000256" key="3">
    <source>
        <dbReference type="ARBA" id="ARBA00022606"/>
    </source>
</evidence>
<sequence>MSLQNYEDSEALGITTFITFMLTMMFHLFLYSYVGEQIMEKSTAISCSAYKATWYNLRAADSKPLIMLMARAKTPLQITAGKFFVLCLENYTDILKTSATYLSVLRAADPAHESKRELEH</sequence>
<keyword evidence="7 10" id="KW-0472">Membrane</keyword>
<evidence type="ECO:0000313" key="11">
    <source>
        <dbReference type="Proteomes" id="UP000829291"/>
    </source>
</evidence>
<accession>A0ABM3GQN4</accession>
<evidence type="ECO:0000256" key="5">
    <source>
        <dbReference type="ARBA" id="ARBA00022725"/>
    </source>
</evidence>
<reference evidence="12" key="1">
    <citation type="submission" date="2025-08" db="UniProtKB">
        <authorList>
            <consortium name="RefSeq"/>
        </authorList>
    </citation>
    <scope>IDENTIFICATION</scope>
    <source>
        <tissue evidence="12">Thorax and Abdomen</tissue>
    </source>
</reference>
<evidence type="ECO:0000256" key="4">
    <source>
        <dbReference type="ARBA" id="ARBA00022692"/>
    </source>
</evidence>
<comment type="subcellular location">
    <subcellularLocation>
        <location evidence="1">Cell membrane</location>
        <topology evidence="1">Multi-pass membrane protein</topology>
    </subcellularLocation>
</comment>